<dbReference type="AlphaFoldDB" id="A0A2A2SHD3"/>
<feature type="domain" description="SPOR" evidence="3">
    <location>
        <begin position="701"/>
        <end position="785"/>
    </location>
</feature>
<feature type="compositionally biased region" description="Low complexity" evidence="1">
    <location>
        <begin position="277"/>
        <end position="288"/>
    </location>
</feature>
<dbReference type="InterPro" id="IPR007730">
    <property type="entry name" value="SPOR-like_dom"/>
</dbReference>
<evidence type="ECO:0000313" key="5">
    <source>
        <dbReference type="Proteomes" id="UP000218151"/>
    </source>
</evidence>
<feature type="region of interest" description="Disordered" evidence="1">
    <location>
        <begin position="423"/>
        <end position="474"/>
    </location>
</feature>
<feature type="compositionally biased region" description="Basic and acidic residues" evidence="1">
    <location>
        <begin position="289"/>
        <end position="301"/>
    </location>
</feature>
<dbReference type="RefSeq" id="WP_095997216.1">
    <property type="nucleotide sequence ID" value="NZ_NSLI01000002.1"/>
</dbReference>
<accession>A0A2A2SHD3</accession>
<dbReference type="Gene3D" id="1.25.40.10">
    <property type="entry name" value="Tetratricopeptide repeat domain"/>
    <property type="match status" value="1"/>
</dbReference>
<feature type="compositionally biased region" description="Low complexity" evidence="1">
    <location>
        <begin position="354"/>
        <end position="372"/>
    </location>
</feature>
<dbReference type="Gene3D" id="3.30.70.1070">
    <property type="entry name" value="Sporulation related repeat"/>
    <property type="match status" value="1"/>
</dbReference>
<feature type="compositionally biased region" description="Low complexity" evidence="1">
    <location>
        <begin position="456"/>
        <end position="474"/>
    </location>
</feature>
<dbReference type="SUPFAM" id="SSF48452">
    <property type="entry name" value="TPR-like"/>
    <property type="match status" value="1"/>
</dbReference>
<dbReference type="PROSITE" id="PS51724">
    <property type="entry name" value="SPOR"/>
    <property type="match status" value="1"/>
</dbReference>
<dbReference type="Proteomes" id="UP000218151">
    <property type="component" value="Unassembled WGS sequence"/>
</dbReference>
<evidence type="ECO:0000313" key="4">
    <source>
        <dbReference type="EMBL" id="PAX08704.1"/>
    </source>
</evidence>
<dbReference type="GO" id="GO:0042834">
    <property type="term" value="F:peptidoglycan binding"/>
    <property type="evidence" value="ECO:0007669"/>
    <property type="project" value="InterPro"/>
</dbReference>
<evidence type="ECO:0000259" key="3">
    <source>
        <dbReference type="PROSITE" id="PS51724"/>
    </source>
</evidence>
<feature type="region of interest" description="Disordered" evidence="1">
    <location>
        <begin position="277"/>
        <end position="397"/>
    </location>
</feature>
<feature type="chain" id="PRO_5012810494" evidence="2">
    <location>
        <begin position="22"/>
        <end position="792"/>
    </location>
</feature>
<feature type="compositionally biased region" description="Low complexity" evidence="1">
    <location>
        <begin position="617"/>
        <end position="628"/>
    </location>
</feature>
<dbReference type="Pfam" id="PF05036">
    <property type="entry name" value="SPOR"/>
    <property type="match status" value="1"/>
</dbReference>
<evidence type="ECO:0000256" key="1">
    <source>
        <dbReference type="SAM" id="MobiDB-lite"/>
    </source>
</evidence>
<dbReference type="InterPro" id="IPR036680">
    <property type="entry name" value="SPOR-like_sf"/>
</dbReference>
<feature type="compositionally biased region" description="Low complexity" evidence="1">
    <location>
        <begin position="429"/>
        <end position="440"/>
    </location>
</feature>
<sequence>MRTLSYVALALSSALVAPAHAQFTAFPAVQPTTPADQLAAVMRRLAAAPTDLQALISAGELSVKLDDMSAAAAFFARADKIDGRNGRVKAGMASILVRAERPGEALRFYQLAESYGLDPSRYAADRGLAYDLVGEQERAQRDYRLALRTARDDETVRRYALSLGISGKPDAALAELDPLLRRGDRAAWRVRTFVAAMSGDVEGARRTATSMMPAGMAAGLQPFFQRLPTLPAVDRAFAVHFGEVRPTPARLADARMKPLLPPLGPDPYAPVQVAARTPAPAPAAAQPTRARDDRRAGRERVQLASRRAPTRVVPASSIPGSSAALAARQMPRTMPPTQVAARTVAPSASPGFGQVARPAPTTTVPPTTQPAPSSYTRPVQPVQTQTASPAPGLAAAQPVTAPPARVVTAQPVAPAAMLAATQPSPPPVAAAQPVTSPPTQLASVASTSLPRPFTPAPTAAPASVPPVTGATPASSAPVVPAAVAGTPTPSPGTAVAALPSPQPVQPAAVTYAPATTAVASAAPAPGFSNVGAELAAATPAAPTPAVRSEDSILARIVASITIPGEELGIAAPDRPAPVPAQVAADPAAARTLAAGSAKAAEEKADRAAAAKTIAAATKTKPAEAAKAAPKAEETKPATRGRNGRVELASRSADRAKPGAKADEDAKPKTAAEKRLADRKAAEEKGATDKKGASKKAAAEEKPNAPRIWVQVAGGASESDLSKAWTAAQRKAAALKGRDAYTTPLRATNRVVTGPFKTEAEAQAFVNQLARQGVSAFQFTSANGQKMTKLSAK</sequence>
<dbReference type="SUPFAM" id="SSF110997">
    <property type="entry name" value="Sporulation related repeat"/>
    <property type="match status" value="1"/>
</dbReference>
<name>A0A2A2SHD3_9SPHN</name>
<feature type="compositionally biased region" description="Basic and acidic residues" evidence="1">
    <location>
        <begin position="651"/>
        <end position="703"/>
    </location>
</feature>
<organism evidence="4 5">
    <name type="scientific">Sphingomonas lenta</name>
    <dbReference type="NCBI Taxonomy" id="1141887"/>
    <lineage>
        <taxon>Bacteria</taxon>
        <taxon>Pseudomonadati</taxon>
        <taxon>Pseudomonadota</taxon>
        <taxon>Alphaproteobacteria</taxon>
        <taxon>Sphingomonadales</taxon>
        <taxon>Sphingomonadaceae</taxon>
        <taxon>Sphingomonas</taxon>
    </lineage>
</organism>
<dbReference type="InterPro" id="IPR011990">
    <property type="entry name" value="TPR-like_helical_dom_sf"/>
</dbReference>
<keyword evidence="5" id="KW-1185">Reference proteome</keyword>
<keyword evidence="2" id="KW-0732">Signal</keyword>
<feature type="signal peptide" evidence="2">
    <location>
        <begin position="1"/>
        <end position="21"/>
    </location>
</feature>
<dbReference type="EMBL" id="NSLI01000002">
    <property type="protein sequence ID" value="PAX08704.1"/>
    <property type="molecule type" value="Genomic_DNA"/>
</dbReference>
<proteinExistence type="predicted"/>
<gene>
    <name evidence="4" type="ORF">CKY28_04870</name>
</gene>
<comment type="caution">
    <text evidence="4">The sequence shown here is derived from an EMBL/GenBank/DDBJ whole genome shotgun (WGS) entry which is preliminary data.</text>
</comment>
<evidence type="ECO:0000256" key="2">
    <source>
        <dbReference type="SAM" id="SignalP"/>
    </source>
</evidence>
<feature type="region of interest" description="Disordered" evidence="1">
    <location>
        <begin position="617"/>
        <end position="705"/>
    </location>
</feature>
<feature type="compositionally biased region" description="Polar residues" evidence="1">
    <location>
        <begin position="373"/>
        <end position="388"/>
    </location>
</feature>
<dbReference type="OrthoDB" id="7398646at2"/>
<protein>
    <submittedName>
        <fullName evidence="4">Sporulation protein</fullName>
    </submittedName>
</protein>
<reference evidence="5" key="1">
    <citation type="submission" date="2017-09" db="EMBL/GenBank/DDBJ databases">
        <authorList>
            <person name="Feng G."/>
            <person name="Zhu H."/>
        </authorList>
    </citation>
    <scope>NUCLEOTIDE SEQUENCE [LARGE SCALE GENOMIC DNA]</scope>
    <source>
        <strain evidence="5">1PNM-20</strain>
    </source>
</reference>